<reference evidence="1 2" key="1">
    <citation type="submission" date="2022-07" db="EMBL/GenBank/DDBJ databases">
        <title>Novel species in genus Arthrobacter.</title>
        <authorList>
            <person name="Liu Y."/>
        </authorList>
    </citation>
    <scope>NUCLEOTIDE SEQUENCE [LARGE SCALE GENOMIC DNA]</scope>
    <source>
        <strain evidence="2">zg-Y859</strain>
    </source>
</reference>
<organism evidence="1 2">
    <name type="scientific">Arthrobacter jinronghuae</name>
    <dbReference type="NCBI Taxonomy" id="2964609"/>
    <lineage>
        <taxon>Bacteria</taxon>
        <taxon>Bacillati</taxon>
        <taxon>Actinomycetota</taxon>
        <taxon>Actinomycetes</taxon>
        <taxon>Micrococcales</taxon>
        <taxon>Micrococcaceae</taxon>
        <taxon>Arthrobacter</taxon>
    </lineage>
</organism>
<dbReference type="EMBL" id="JANFLP010000001">
    <property type="protein sequence ID" value="MCQ1948951.1"/>
    <property type="molecule type" value="Genomic_DNA"/>
</dbReference>
<dbReference type="RefSeq" id="WP_255864813.1">
    <property type="nucleotide sequence ID" value="NZ_CP104263.1"/>
</dbReference>
<gene>
    <name evidence="1" type="ORF">NNX28_03280</name>
</gene>
<accession>A0ABT1NMK6</accession>
<protein>
    <submittedName>
        <fullName evidence="1">DUF5956 family protein</fullName>
    </submittedName>
</protein>
<dbReference type="Proteomes" id="UP001206924">
    <property type="component" value="Unassembled WGS sequence"/>
</dbReference>
<proteinExistence type="predicted"/>
<comment type="caution">
    <text evidence="1">The sequence shown here is derived from an EMBL/GenBank/DDBJ whole genome shotgun (WGS) entry which is preliminary data.</text>
</comment>
<evidence type="ECO:0000313" key="1">
    <source>
        <dbReference type="EMBL" id="MCQ1948951.1"/>
    </source>
</evidence>
<keyword evidence="2" id="KW-1185">Reference proteome</keyword>
<evidence type="ECO:0000313" key="2">
    <source>
        <dbReference type="Proteomes" id="UP001206924"/>
    </source>
</evidence>
<dbReference type="Pfam" id="PF19381">
    <property type="entry name" value="DUF5956"/>
    <property type="match status" value="1"/>
</dbReference>
<dbReference type="InterPro" id="IPR046000">
    <property type="entry name" value="DUF5956"/>
</dbReference>
<sequence>MPGSWNEVRILPPAAEPDAYTQLPLTGWFLMMGWAARAQYAYRRPGTLYETLPTQELFAPEDEERVYQMTNDYLALVGIPPVPRGYVWFLARPAGIASDEALWRRLNEMIDEVGGIPHFDGPAYVTGAYPVIAEAVRRLY</sequence>
<name>A0ABT1NMK6_9MICC</name>